<evidence type="ECO:0000256" key="8">
    <source>
        <dbReference type="ARBA" id="ARBA00023136"/>
    </source>
</evidence>
<dbReference type="Pfam" id="PF06842">
    <property type="entry name" value="DUF1242"/>
    <property type="match status" value="1"/>
</dbReference>
<evidence type="ECO:0000256" key="9">
    <source>
        <dbReference type="RuleBase" id="RU910717"/>
    </source>
</evidence>
<dbReference type="PANTHER" id="PTHR46815">
    <property type="entry name" value="PROTEIN KISH-B"/>
    <property type="match status" value="1"/>
</dbReference>
<accession>A0A0R3S3W5</accession>
<comment type="subcellular location">
    <subcellularLocation>
        <location evidence="2">Golgi apparatus membrane</location>
        <topology evidence="2">Single-pass type I membrane protein</topology>
    </subcellularLocation>
</comment>
<feature type="transmembrane region" description="Helical" evidence="9">
    <location>
        <begin position="49"/>
        <end position="77"/>
    </location>
</feature>
<dbReference type="InterPro" id="IPR042863">
    <property type="entry name" value="Kish-B"/>
</dbReference>
<organism evidence="10 11">
    <name type="scientific">Elaeophora elaphi</name>
    <dbReference type="NCBI Taxonomy" id="1147741"/>
    <lineage>
        <taxon>Eukaryota</taxon>
        <taxon>Metazoa</taxon>
        <taxon>Ecdysozoa</taxon>
        <taxon>Nematoda</taxon>
        <taxon>Chromadorea</taxon>
        <taxon>Rhabditida</taxon>
        <taxon>Spirurina</taxon>
        <taxon>Spiruromorpha</taxon>
        <taxon>Filarioidea</taxon>
        <taxon>Onchocercidae</taxon>
        <taxon>Elaeophora</taxon>
    </lineage>
</organism>
<comment type="caution">
    <text evidence="9">Lacks conserved residue(s) required for the propagation of feature annotation.</text>
</comment>
<name>A0A0R3S3W5_9BILA</name>
<dbReference type="WBParaSite" id="EEL_0000946801-mRNA-1">
    <property type="protein sequence ID" value="EEL_0000946801-mRNA-1"/>
    <property type="gene ID" value="EEL_0000946801"/>
</dbReference>
<protein>
    <recommendedName>
        <fullName evidence="9">Protein kish</fullName>
    </recommendedName>
</protein>
<dbReference type="Proteomes" id="UP000050640">
    <property type="component" value="Unplaced"/>
</dbReference>
<comment type="function">
    <text evidence="1 9">Involved in the early part of the secretory pathway.</text>
</comment>
<keyword evidence="6 9" id="KW-1133">Transmembrane helix</keyword>
<keyword evidence="5" id="KW-0732">Signal</keyword>
<comment type="similarity">
    <text evidence="3 9">Belongs to the KISH family.</text>
</comment>
<keyword evidence="7" id="KW-0333">Golgi apparatus</keyword>
<evidence type="ECO:0000256" key="1">
    <source>
        <dbReference type="ARBA" id="ARBA00002154"/>
    </source>
</evidence>
<keyword evidence="8 9" id="KW-0472">Membrane</keyword>
<dbReference type="PANTHER" id="PTHR46815:SF1">
    <property type="entry name" value="PROTEIN KISH-B"/>
    <property type="match status" value="1"/>
</dbReference>
<evidence type="ECO:0000313" key="11">
    <source>
        <dbReference type="WBParaSite" id="EEL_0000946801-mRNA-1"/>
    </source>
</evidence>
<feature type="transmembrane region" description="Helical" evidence="9">
    <location>
        <begin position="6"/>
        <end position="29"/>
    </location>
</feature>
<sequence length="79" mass="8838">MLVLEIFTAYSFDGAVIVGLLVICTCAYLKRVPRINSWLLSEKKGFLGIFYKAAVIGTRLHFIVSLTCLFSAGYVLFVR</sequence>
<evidence type="ECO:0000313" key="10">
    <source>
        <dbReference type="Proteomes" id="UP000050640"/>
    </source>
</evidence>
<evidence type="ECO:0000256" key="3">
    <source>
        <dbReference type="ARBA" id="ARBA00008961"/>
    </source>
</evidence>
<reference evidence="11" key="1">
    <citation type="submission" date="2017-02" db="UniProtKB">
        <authorList>
            <consortium name="WormBaseParasite"/>
        </authorList>
    </citation>
    <scope>IDENTIFICATION</scope>
</reference>
<evidence type="ECO:0000256" key="2">
    <source>
        <dbReference type="ARBA" id="ARBA00004614"/>
    </source>
</evidence>
<keyword evidence="10" id="KW-1185">Reference proteome</keyword>
<dbReference type="STRING" id="1147741.A0A0R3S3W5"/>
<evidence type="ECO:0000256" key="5">
    <source>
        <dbReference type="ARBA" id="ARBA00022729"/>
    </source>
</evidence>
<evidence type="ECO:0000256" key="7">
    <source>
        <dbReference type="ARBA" id="ARBA00023034"/>
    </source>
</evidence>
<keyword evidence="4 9" id="KW-0812">Transmembrane</keyword>
<proteinExistence type="inferred from homology"/>
<evidence type="ECO:0000256" key="6">
    <source>
        <dbReference type="ARBA" id="ARBA00022989"/>
    </source>
</evidence>
<dbReference type="AlphaFoldDB" id="A0A0R3S3W5"/>
<dbReference type="InterPro" id="IPR009653">
    <property type="entry name" value="Ksh1"/>
</dbReference>
<evidence type="ECO:0000256" key="4">
    <source>
        <dbReference type="ARBA" id="ARBA00022692"/>
    </source>
</evidence>
<dbReference type="GO" id="GO:0000139">
    <property type="term" value="C:Golgi membrane"/>
    <property type="evidence" value="ECO:0007669"/>
    <property type="project" value="UniProtKB-SubCell"/>
</dbReference>